<dbReference type="AlphaFoldDB" id="A0A2Y9TX72"/>
<dbReference type="InterPro" id="IPR001308">
    <property type="entry name" value="ETF_a/FixB"/>
</dbReference>
<dbReference type="GO" id="GO:0009055">
    <property type="term" value="F:electron transfer activity"/>
    <property type="evidence" value="ECO:0007669"/>
    <property type="project" value="InterPro"/>
</dbReference>
<dbReference type="InterPro" id="IPR014729">
    <property type="entry name" value="Rossmann-like_a/b/a_fold"/>
</dbReference>
<dbReference type="Gene3D" id="3.40.50.620">
    <property type="entry name" value="HUPs"/>
    <property type="match status" value="1"/>
</dbReference>
<evidence type="ECO:0000313" key="4">
    <source>
        <dbReference type="Proteomes" id="UP000244908"/>
    </source>
</evidence>
<evidence type="ECO:0000313" key="3">
    <source>
        <dbReference type="EMBL" id="AWH88161.1"/>
    </source>
</evidence>
<dbReference type="SUPFAM" id="SSF52402">
    <property type="entry name" value="Adenine nucleotide alpha hydrolases-like"/>
    <property type="match status" value="1"/>
</dbReference>
<dbReference type="InterPro" id="IPR029035">
    <property type="entry name" value="DHS-like_NAD/FAD-binding_dom"/>
</dbReference>
<dbReference type="Gene3D" id="3.40.50.1220">
    <property type="entry name" value="TPP-binding domain"/>
    <property type="match status" value="1"/>
</dbReference>
<sequence>MKVALILDADSPSFLQQAQEINRFLQQSQLAASEVALWLFHRRVHPERLPQFDCAITQIQWLKSPVLLVAESVLPLLEQVYQIYPAELLLFSSCSLGNELATRLAFRLNGASCLGVMSGQIDESGCQVEKSVYGNNMMATLTLRATPYCLGVARQGGAVAQTQDYQEIEQQLILTEAEMPIWLVEHQVSMPEEPPRLTRAERVLAIGQGAGNSQNVQRLNDIAQALGAQLGVSRPVAMNAWSSMSTMLGMSGTLVAPEVCITAGVSGAAAFSVGIRHSKFIVAINTDPDAAIFSQADVGIVDDMNSVLEALVDCVQQSNIRGISRQLSD</sequence>
<dbReference type="InterPro" id="IPR014731">
    <property type="entry name" value="ETF_asu_C"/>
</dbReference>
<dbReference type="KEGG" id="lpv:HYN51_06045"/>
<feature type="domain" description="Electron transfer flavoprotein alpha subunit C-terminal" evidence="2">
    <location>
        <begin position="197"/>
        <end position="276"/>
    </location>
</feature>
<dbReference type="GO" id="GO:0050660">
    <property type="term" value="F:flavin adenine dinucleotide binding"/>
    <property type="evidence" value="ECO:0007669"/>
    <property type="project" value="InterPro"/>
</dbReference>
<protein>
    <submittedName>
        <fullName evidence="3">Electron transfer flavoprotein subunit alpha/FixB family protein</fullName>
    </submittedName>
</protein>
<evidence type="ECO:0000256" key="1">
    <source>
        <dbReference type="ARBA" id="ARBA00022448"/>
    </source>
</evidence>
<dbReference type="SUPFAM" id="SSF52467">
    <property type="entry name" value="DHS-like NAD/FAD-binding domain"/>
    <property type="match status" value="1"/>
</dbReference>
<organism evidence="3 4">
    <name type="scientific">Limnobaculum parvum</name>
    <dbReference type="NCBI Taxonomy" id="2172103"/>
    <lineage>
        <taxon>Bacteria</taxon>
        <taxon>Pseudomonadati</taxon>
        <taxon>Pseudomonadota</taxon>
        <taxon>Gammaproteobacteria</taxon>
        <taxon>Enterobacterales</taxon>
        <taxon>Budviciaceae</taxon>
        <taxon>Limnobaculum</taxon>
    </lineage>
</organism>
<dbReference type="OrthoDB" id="1912581at2"/>
<dbReference type="GO" id="GO:0033539">
    <property type="term" value="P:fatty acid beta-oxidation using acyl-CoA dehydrogenase"/>
    <property type="evidence" value="ECO:0007669"/>
    <property type="project" value="TreeGrafter"/>
</dbReference>
<dbReference type="Pfam" id="PF00766">
    <property type="entry name" value="ETF_alpha"/>
    <property type="match status" value="1"/>
</dbReference>
<dbReference type="PANTHER" id="PTHR43153:SF5">
    <property type="entry name" value="PROTEIN FIXB-RELATED"/>
    <property type="match status" value="1"/>
</dbReference>
<dbReference type="EMBL" id="CP029185">
    <property type="protein sequence ID" value="AWH88161.1"/>
    <property type="molecule type" value="Genomic_DNA"/>
</dbReference>
<accession>A0A2Y9TX72</accession>
<dbReference type="Proteomes" id="UP000244908">
    <property type="component" value="Chromosome"/>
</dbReference>
<gene>
    <name evidence="3" type="ORF">HYN51_06045</name>
</gene>
<proteinExistence type="predicted"/>
<evidence type="ECO:0000259" key="2">
    <source>
        <dbReference type="Pfam" id="PF00766"/>
    </source>
</evidence>
<keyword evidence="4" id="KW-1185">Reference proteome</keyword>
<dbReference type="PANTHER" id="PTHR43153">
    <property type="entry name" value="ELECTRON TRANSFER FLAVOPROTEIN ALPHA"/>
    <property type="match status" value="1"/>
</dbReference>
<name>A0A2Y9TX72_9GAMM</name>
<keyword evidence="1" id="KW-0813">Transport</keyword>
<reference evidence="3 4" key="1">
    <citation type="journal article" date="2019" name="Int. J. Syst. Evol. Microbiol.">
        <title>Limnobaculum parvum gen. nov., sp. nov., isolated from a freshwater lake.</title>
        <authorList>
            <person name="Baek C."/>
            <person name="Shin S.K."/>
            <person name="Yi H."/>
        </authorList>
    </citation>
    <scope>NUCLEOTIDE SEQUENCE [LARGE SCALE GENOMIC DNA]</scope>
    <source>
        <strain evidence="3 4">HYN0051</strain>
    </source>
</reference>
<dbReference type="RefSeq" id="WP_108900236.1">
    <property type="nucleotide sequence ID" value="NZ_CP029185.2"/>
</dbReference>